<dbReference type="GO" id="GO:0003735">
    <property type="term" value="F:structural constituent of ribosome"/>
    <property type="evidence" value="ECO:0007669"/>
    <property type="project" value="EnsemblFungi"/>
</dbReference>
<dbReference type="Proteomes" id="UP000249293">
    <property type="component" value="Chromosome 2"/>
</dbReference>
<proteinExistence type="inferred from homology"/>
<keyword evidence="5" id="KW-0496">Mitochondrion</keyword>
<reference evidence="9 11" key="3">
    <citation type="submission" date="2017-05" db="EMBL/GenBank/DDBJ databases">
        <title>The Genome Sequence of Candida krusei Ckrusei653.</title>
        <authorList>
            <person name="Cuomo C."/>
            <person name="Forche A."/>
            <person name="Young S."/>
            <person name="Abouelleil A."/>
            <person name="Cao P."/>
            <person name="Chapman S."/>
            <person name="Cusick C."/>
            <person name="Shea T."/>
            <person name="Nusbaum C."/>
            <person name="Birren B."/>
        </authorList>
    </citation>
    <scope>NUCLEOTIDE SEQUENCE [LARGE SCALE GENOMIC DNA]</scope>
    <source>
        <strain evidence="9 11">Ckrusei653</strain>
    </source>
</reference>
<keyword evidence="12" id="KW-1185">Reference proteome</keyword>
<dbReference type="Proteomes" id="UP000029867">
    <property type="component" value="Unassembled WGS sequence"/>
</dbReference>
<dbReference type="EMBL" id="CP028774">
    <property type="protein sequence ID" value="AWU75249.1"/>
    <property type="molecule type" value="Genomic_DNA"/>
</dbReference>
<dbReference type="GeneID" id="40383014"/>
<dbReference type="GO" id="GO:0006412">
    <property type="term" value="P:translation"/>
    <property type="evidence" value="ECO:0007669"/>
    <property type="project" value="TreeGrafter"/>
</dbReference>
<dbReference type="HOGENOM" id="CLU_1778531_0_0_1"/>
<comment type="similarity">
    <text evidence="2">Belongs to the mitochondrion-specific ribosomal protein mL41 family.</text>
</comment>
<dbReference type="Pfam" id="PF09809">
    <property type="entry name" value="MRP-L27"/>
    <property type="match status" value="1"/>
</dbReference>
<keyword evidence="6" id="KW-0687">Ribonucleoprotein</keyword>
<keyword evidence="4" id="KW-0689">Ribosomal protein</keyword>
<reference evidence="8" key="2">
    <citation type="submission" date="2014-08" db="EMBL/GenBank/DDBJ databases">
        <title>Exploiting Issatchenkia orientalis SD108 for Succinic Acid Production.</title>
        <authorList>
            <person name="Xiao H."/>
            <person name="Shao Z."/>
            <person name="Jiang Y."/>
            <person name="Dole S."/>
            <person name="Zhao H."/>
        </authorList>
    </citation>
    <scope>NUCLEOTIDE SEQUENCE [LARGE SCALE GENOMIC DNA]</scope>
    <source>
        <strain evidence="8">SD108</strain>
    </source>
</reference>
<dbReference type="GO" id="GO:0005762">
    <property type="term" value="C:mitochondrial large ribosomal subunit"/>
    <property type="evidence" value="ECO:0007669"/>
    <property type="project" value="EnsemblFungi"/>
</dbReference>
<dbReference type="KEGG" id="pkz:C5L36_0B04970"/>
<accession>A0A099P6T3</accession>
<evidence type="ECO:0008006" key="13">
    <source>
        <dbReference type="Google" id="ProtNLM"/>
    </source>
</evidence>
<gene>
    <name evidence="7" type="ORF">C5L36_0B04970</name>
    <name evidence="9" type="ORF">CAS74_003592</name>
    <name evidence="8" type="ORF">JL09_g1101</name>
</gene>
<dbReference type="STRING" id="4909.A0A099P6T3"/>
<dbReference type="PANTHER" id="PTHR21338">
    <property type="entry name" value="MITOCHONDRIAL RIBOSOMAL PROTEIN L41"/>
    <property type="match status" value="1"/>
</dbReference>
<evidence type="ECO:0000256" key="5">
    <source>
        <dbReference type="ARBA" id="ARBA00023128"/>
    </source>
</evidence>
<reference evidence="10" key="1">
    <citation type="journal article" date="2014" name="Microb. Cell Fact.">
        <title>Exploiting Issatchenkia orientalis SD108 for succinic acid production.</title>
        <authorList>
            <person name="Xiao H."/>
            <person name="Shao Z."/>
            <person name="Jiang Y."/>
            <person name="Dole S."/>
            <person name="Zhao H."/>
        </authorList>
    </citation>
    <scope>NUCLEOTIDE SEQUENCE [LARGE SCALE GENOMIC DNA]</scope>
    <source>
        <strain evidence="10">SD108</strain>
    </source>
</reference>
<dbReference type="InterPro" id="IPR019189">
    <property type="entry name" value="Ribosomal_mL41"/>
</dbReference>
<dbReference type="eggNOG" id="KOG4756">
    <property type="taxonomic scope" value="Eukaryota"/>
</dbReference>
<dbReference type="EMBL" id="JQFK01000006">
    <property type="protein sequence ID" value="KGK39761.1"/>
    <property type="molecule type" value="Genomic_DNA"/>
</dbReference>
<sequence>MYSFSAPTQRSFHSSASALLRRPWKTYKDGTLFYGQSKSGNKRVPLSTKQGNKNFYKGTRSSGIGRLSDKGKYMIDYNRVRTFVPPADMATPLKPLVSASVPVPKNTFRGYTGVTDGRLWLDKVKEYVETGDVKFVKTETYIEKY</sequence>
<dbReference type="AlphaFoldDB" id="A0A099P6T3"/>
<organism evidence="8 10">
    <name type="scientific">Pichia kudriavzevii</name>
    <name type="common">Yeast</name>
    <name type="synonym">Issatchenkia orientalis</name>
    <dbReference type="NCBI Taxonomy" id="4909"/>
    <lineage>
        <taxon>Eukaryota</taxon>
        <taxon>Fungi</taxon>
        <taxon>Dikarya</taxon>
        <taxon>Ascomycota</taxon>
        <taxon>Saccharomycotina</taxon>
        <taxon>Pichiomycetes</taxon>
        <taxon>Pichiales</taxon>
        <taxon>Pichiaceae</taxon>
        <taxon>Pichia</taxon>
    </lineage>
</organism>
<evidence type="ECO:0000313" key="9">
    <source>
        <dbReference type="EMBL" id="OUT21474.1"/>
    </source>
</evidence>
<dbReference type="EMBL" id="NHMM01000005">
    <property type="protein sequence ID" value="OUT21474.1"/>
    <property type="molecule type" value="Genomic_DNA"/>
</dbReference>
<evidence type="ECO:0000313" key="12">
    <source>
        <dbReference type="Proteomes" id="UP000249293"/>
    </source>
</evidence>
<evidence type="ECO:0000256" key="1">
    <source>
        <dbReference type="ARBA" id="ARBA00004173"/>
    </source>
</evidence>
<evidence type="ECO:0000256" key="6">
    <source>
        <dbReference type="ARBA" id="ARBA00023274"/>
    </source>
</evidence>
<evidence type="ECO:0000313" key="8">
    <source>
        <dbReference type="EMBL" id="KGK39761.1"/>
    </source>
</evidence>
<reference evidence="7 12" key="4">
    <citation type="submission" date="2018-06" db="EMBL/GenBank/DDBJ databases">
        <title>Population genomics shows no distinction between pathogenic Candida krusei and environmental Pichia kudriavzevii: One species, four names.</title>
        <authorList>
            <person name="Douglass A.P."/>
            <person name="Offei B."/>
            <person name="Braun-Galleani S."/>
            <person name="Coughlan A.Y."/>
            <person name="Martos A."/>
            <person name="Ortiz-Merino R.A."/>
            <person name="Byrne K.P."/>
            <person name="Wolfe K.H."/>
        </authorList>
    </citation>
    <scope>NUCLEOTIDE SEQUENCE [LARGE SCALE GENOMIC DNA]</scope>
    <source>
        <strain evidence="7 12">CBS573</strain>
    </source>
</reference>
<dbReference type="Proteomes" id="UP000195871">
    <property type="component" value="Unassembled WGS sequence"/>
</dbReference>
<evidence type="ECO:0000256" key="3">
    <source>
        <dbReference type="ARBA" id="ARBA00022946"/>
    </source>
</evidence>
<evidence type="ECO:0000256" key="2">
    <source>
        <dbReference type="ARBA" id="ARBA00010152"/>
    </source>
</evidence>
<name>A0A099P6T3_PICKU</name>
<dbReference type="RefSeq" id="XP_029320726.1">
    <property type="nucleotide sequence ID" value="XM_029464867.1"/>
</dbReference>
<dbReference type="OrthoDB" id="408933at2759"/>
<protein>
    <recommendedName>
        <fullName evidence="13">54S ribosomal protein L27, mitochondrial</fullName>
    </recommendedName>
</protein>
<comment type="subcellular location">
    <subcellularLocation>
        <location evidence="1">Mitochondrion</location>
    </subcellularLocation>
</comment>
<evidence type="ECO:0000313" key="10">
    <source>
        <dbReference type="Proteomes" id="UP000029867"/>
    </source>
</evidence>
<evidence type="ECO:0000256" key="4">
    <source>
        <dbReference type="ARBA" id="ARBA00022980"/>
    </source>
</evidence>
<dbReference type="PANTHER" id="PTHR21338:SF0">
    <property type="entry name" value="LARGE RIBOSOMAL SUBUNIT PROTEIN ML41"/>
    <property type="match status" value="1"/>
</dbReference>
<keyword evidence="3" id="KW-0809">Transit peptide</keyword>
<evidence type="ECO:0000313" key="7">
    <source>
        <dbReference type="EMBL" id="AWU75249.1"/>
    </source>
</evidence>
<dbReference type="VEuPathDB" id="FungiDB:C5L36_0B04970"/>
<evidence type="ECO:0000313" key="11">
    <source>
        <dbReference type="Proteomes" id="UP000195871"/>
    </source>
</evidence>